<evidence type="ECO:0000313" key="4">
    <source>
        <dbReference type="EMBL" id="KAG2205929.1"/>
    </source>
</evidence>
<keyword evidence="5" id="KW-1185">Reference proteome</keyword>
<dbReference type="OrthoDB" id="2217506at2759"/>
<keyword evidence="1" id="KW-0862">Zinc</keyword>
<reference evidence="4" key="1">
    <citation type="submission" date="2020-12" db="EMBL/GenBank/DDBJ databases">
        <title>Metabolic potential, ecology and presence of endohyphal bacteria is reflected in genomic diversity of Mucoromycotina.</title>
        <authorList>
            <person name="Muszewska A."/>
            <person name="Okrasinska A."/>
            <person name="Steczkiewicz K."/>
            <person name="Drgas O."/>
            <person name="Orlowska M."/>
            <person name="Perlinska-Lenart U."/>
            <person name="Aleksandrzak-Piekarczyk T."/>
            <person name="Szatraj K."/>
            <person name="Zielenkiewicz U."/>
            <person name="Pilsyk S."/>
            <person name="Malc E."/>
            <person name="Mieczkowski P."/>
            <person name="Kruszewska J.S."/>
            <person name="Biernat P."/>
            <person name="Pawlowska J."/>
        </authorList>
    </citation>
    <scope>NUCLEOTIDE SEQUENCE</scope>
    <source>
        <strain evidence="4">CBS 226.32</strain>
    </source>
</reference>
<comment type="caution">
    <text evidence="4">The sequence shown here is derived from an EMBL/GenBank/DDBJ whole genome shotgun (WGS) entry which is preliminary data.</text>
</comment>
<feature type="region of interest" description="Disordered" evidence="2">
    <location>
        <begin position="1"/>
        <end position="20"/>
    </location>
</feature>
<evidence type="ECO:0000313" key="5">
    <source>
        <dbReference type="Proteomes" id="UP000650833"/>
    </source>
</evidence>
<organism evidence="4 5">
    <name type="scientific">Mucor plumbeus</name>
    <dbReference type="NCBI Taxonomy" id="97098"/>
    <lineage>
        <taxon>Eukaryota</taxon>
        <taxon>Fungi</taxon>
        <taxon>Fungi incertae sedis</taxon>
        <taxon>Mucoromycota</taxon>
        <taxon>Mucoromycotina</taxon>
        <taxon>Mucoromycetes</taxon>
        <taxon>Mucorales</taxon>
        <taxon>Mucorineae</taxon>
        <taxon>Mucoraceae</taxon>
        <taxon>Mucor</taxon>
    </lineage>
</organism>
<proteinExistence type="predicted"/>
<dbReference type="EMBL" id="JAEPRC010000162">
    <property type="protein sequence ID" value="KAG2205929.1"/>
    <property type="molecule type" value="Genomic_DNA"/>
</dbReference>
<protein>
    <recommendedName>
        <fullName evidence="3">C2H2-type domain-containing protein</fullName>
    </recommendedName>
</protein>
<dbReference type="InterPro" id="IPR013087">
    <property type="entry name" value="Znf_C2H2_type"/>
</dbReference>
<keyword evidence="1" id="KW-0863">Zinc-finger</keyword>
<dbReference type="GO" id="GO:0008270">
    <property type="term" value="F:zinc ion binding"/>
    <property type="evidence" value="ECO:0007669"/>
    <property type="project" value="UniProtKB-KW"/>
</dbReference>
<accession>A0A8H7V996</accession>
<feature type="domain" description="C2H2-type" evidence="3">
    <location>
        <begin position="149"/>
        <end position="177"/>
    </location>
</feature>
<name>A0A8H7V996_9FUNG</name>
<gene>
    <name evidence="4" type="ORF">INT46_002220</name>
</gene>
<dbReference type="AlphaFoldDB" id="A0A8H7V996"/>
<dbReference type="Proteomes" id="UP000650833">
    <property type="component" value="Unassembled WGS sequence"/>
</dbReference>
<evidence type="ECO:0000256" key="1">
    <source>
        <dbReference type="PROSITE-ProRule" id="PRU00042"/>
    </source>
</evidence>
<evidence type="ECO:0000259" key="3">
    <source>
        <dbReference type="PROSITE" id="PS50157"/>
    </source>
</evidence>
<sequence>MKYPQAKTNLNPASDTLSNSEKFNGQVKQQVTVKTEVLLHKTSDGIFRQGTRNYYYYCRLCNQVTENLKSVLDHRKLVHGIKSKSRCIKHFDLEPNIYDSENYCTPCERSFPTIKKYRRHLRDAHYMALKSIRSKPHSGMISDLDVLNFYCCSCGYTYISKDSYHHHLKLTHSIKPAPCNMTGRKKKNYGILPEWDNEENYCPSCEIKCKQRHSYLKYCKHKTTDNQTSRRK</sequence>
<dbReference type="SMART" id="SM00355">
    <property type="entry name" value="ZnF_C2H2"/>
    <property type="match status" value="3"/>
</dbReference>
<dbReference type="PROSITE" id="PS50157">
    <property type="entry name" value="ZINC_FINGER_C2H2_2"/>
    <property type="match status" value="1"/>
</dbReference>
<evidence type="ECO:0000256" key="2">
    <source>
        <dbReference type="SAM" id="MobiDB-lite"/>
    </source>
</evidence>
<keyword evidence="1" id="KW-0479">Metal-binding</keyword>
<dbReference type="PROSITE" id="PS00028">
    <property type="entry name" value="ZINC_FINGER_C2H2_1"/>
    <property type="match status" value="2"/>
</dbReference>